<gene>
    <name evidence="1" type="ORF">NMQ05_12000</name>
</gene>
<accession>A0ACD4B2L9</accession>
<sequence>MREDSSSASLTPAGRRDTPLIRICLVIVILGLVVSGVTAFPLREELMLGRDVLNSTGLSAVFPDLAFWVQRVAEALEITGTDYPFLAYGTDWLAFAHLAIAVAFIGPLIDPVRNVWVTIWGLIMCAGIVPLALIAGATRGLPFGWQLIDISFGVVAAVPLTIALVLTRRLERSRVVVR</sequence>
<name>A0ACD4B2L9_MICMQ</name>
<proteinExistence type="predicted"/>
<keyword evidence="2" id="KW-1185">Reference proteome</keyword>
<evidence type="ECO:0000313" key="1">
    <source>
        <dbReference type="EMBL" id="UTT51810.1"/>
    </source>
</evidence>
<protein>
    <submittedName>
        <fullName evidence="1">Uncharacterized protein</fullName>
    </submittedName>
</protein>
<dbReference type="EMBL" id="CP101471">
    <property type="protein sequence ID" value="UTT51810.1"/>
    <property type="molecule type" value="Genomic_DNA"/>
</dbReference>
<evidence type="ECO:0000313" key="2">
    <source>
        <dbReference type="Proteomes" id="UP001060245"/>
    </source>
</evidence>
<reference evidence="1" key="1">
    <citation type="submission" date="2022-07" db="EMBL/GenBank/DDBJ databases">
        <title>Complete genome of DND4.</title>
        <authorList>
            <person name="Cao G."/>
        </authorList>
    </citation>
    <scope>NUCLEOTIDE SEQUENCE</scope>
    <source>
        <strain evidence="1">DND4</strain>
    </source>
</reference>
<dbReference type="Proteomes" id="UP001060245">
    <property type="component" value="Chromosome"/>
</dbReference>
<organism evidence="1 2">
    <name type="scientific">Microbacterium maritypicum</name>
    <name type="common">Microbacterium liquefaciens</name>
    <dbReference type="NCBI Taxonomy" id="33918"/>
    <lineage>
        <taxon>Bacteria</taxon>
        <taxon>Bacillati</taxon>
        <taxon>Actinomycetota</taxon>
        <taxon>Actinomycetes</taxon>
        <taxon>Micrococcales</taxon>
        <taxon>Microbacteriaceae</taxon>
        <taxon>Microbacterium</taxon>
    </lineage>
</organism>